<dbReference type="AlphaFoldDB" id="A0AAX3L867"/>
<sequence length="60" mass="7052">MSSSSAYWYEPRAAFYTENRGKLQKINARVASAVRKNFQQRIQLSERLVKKNWKSGEELT</sequence>
<name>A0AAX3L867_9ENTR</name>
<proteinExistence type="predicted"/>
<dbReference type="RefSeq" id="WP_025203262.1">
    <property type="nucleotide sequence ID" value="NZ_BKZO01000001.1"/>
</dbReference>
<reference evidence="1 2" key="1">
    <citation type="submission" date="2023-01" db="EMBL/GenBank/DDBJ databases">
        <title>Genome sequence resource and annotation of Enterobacter ludwigii, an economically important pathogen of seedling wilt with strawberry.</title>
        <authorList>
            <person name="Xie Y."/>
        </authorList>
    </citation>
    <scope>NUCLEOTIDE SEQUENCE [LARGE SCALE GENOMIC DNA]</scope>
    <source>
        <strain evidence="1 2">CM-TZ4</strain>
    </source>
</reference>
<evidence type="ECO:0000313" key="1">
    <source>
        <dbReference type="EMBL" id="WCE12460.1"/>
    </source>
</evidence>
<protein>
    <submittedName>
        <fullName evidence="1">Uncharacterized protein</fullName>
    </submittedName>
</protein>
<organism evidence="1 2">
    <name type="scientific">Enterobacter ludwigii</name>
    <dbReference type="NCBI Taxonomy" id="299767"/>
    <lineage>
        <taxon>Bacteria</taxon>
        <taxon>Pseudomonadati</taxon>
        <taxon>Pseudomonadota</taxon>
        <taxon>Gammaproteobacteria</taxon>
        <taxon>Enterobacterales</taxon>
        <taxon>Enterobacteriaceae</taxon>
        <taxon>Enterobacter</taxon>
        <taxon>Enterobacter cloacae complex</taxon>
    </lineage>
</organism>
<evidence type="ECO:0000313" key="2">
    <source>
        <dbReference type="Proteomes" id="UP001210538"/>
    </source>
</evidence>
<dbReference type="Proteomes" id="UP001210538">
    <property type="component" value="Chromosome"/>
</dbReference>
<dbReference type="EMBL" id="CP116347">
    <property type="protein sequence ID" value="WCE12460.1"/>
    <property type="molecule type" value="Genomic_DNA"/>
</dbReference>
<dbReference type="KEGG" id="elg:BH714_21065"/>
<keyword evidence="2" id="KW-1185">Reference proteome</keyword>
<gene>
    <name evidence="1" type="ORF">PHA72_20770</name>
</gene>
<accession>A0AAX3L867</accession>
<dbReference type="GeneID" id="45818568"/>